<evidence type="ECO:0000313" key="8">
    <source>
        <dbReference type="Proteomes" id="UP000434101"/>
    </source>
</evidence>
<organism evidence="7 8">
    <name type="scientific">Natronorubrum halalkaliphilum</name>
    <dbReference type="NCBI Taxonomy" id="2691917"/>
    <lineage>
        <taxon>Archaea</taxon>
        <taxon>Methanobacteriati</taxon>
        <taxon>Methanobacteriota</taxon>
        <taxon>Stenosarchaea group</taxon>
        <taxon>Halobacteria</taxon>
        <taxon>Halobacteriales</taxon>
        <taxon>Natrialbaceae</taxon>
        <taxon>Natronorubrum</taxon>
    </lineage>
</organism>
<dbReference type="GO" id="GO:0043190">
    <property type="term" value="C:ATP-binding cassette (ABC) transporter complex"/>
    <property type="evidence" value="ECO:0007669"/>
    <property type="project" value="InterPro"/>
</dbReference>
<dbReference type="PANTHER" id="PTHR43229">
    <property type="entry name" value="NODULATION PROTEIN J"/>
    <property type="match status" value="1"/>
</dbReference>
<dbReference type="PIRSF" id="PIRSF006648">
    <property type="entry name" value="DrrB"/>
    <property type="match status" value="1"/>
</dbReference>
<gene>
    <name evidence="7" type="ORF">GS429_19125</name>
</gene>
<keyword evidence="8" id="KW-1185">Reference proteome</keyword>
<dbReference type="OrthoDB" id="203821at2157"/>
<feature type="transmembrane region" description="Helical" evidence="5">
    <location>
        <begin position="168"/>
        <end position="189"/>
    </location>
</feature>
<dbReference type="GO" id="GO:0140359">
    <property type="term" value="F:ABC-type transporter activity"/>
    <property type="evidence" value="ECO:0007669"/>
    <property type="project" value="InterPro"/>
</dbReference>
<name>A0A6B0VUA1_9EURY</name>
<dbReference type="RefSeq" id="WP_160067155.1">
    <property type="nucleotide sequence ID" value="NZ_WUYX01000069.1"/>
</dbReference>
<proteinExistence type="predicted"/>
<dbReference type="InterPro" id="IPR000412">
    <property type="entry name" value="ABC_2_transport"/>
</dbReference>
<evidence type="ECO:0000256" key="4">
    <source>
        <dbReference type="ARBA" id="ARBA00023136"/>
    </source>
</evidence>
<dbReference type="InterPro" id="IPR047817">
    <property type="entry name" value="ABC2_TM_bact-type"/>
</dbReference>
<keyword evidence="2 5" id="KW-0812">Transmembrane</keyword>
<feature type="transmembrane region" description="Helical" evidence="5">
    <location>
        <begin position="140"/>
        <end position="161"/>
    </location>
</feature>
<dbReference type="PROSITE" id="PS51012">
    <property type="entry name" value="ABC_TM2"/>
    <property type="match status" value="1"/>
</dbReference>
<evidence type="ECO:0000256" key="1">
    <source>
        <dbReference type="ARBA" id="ARBA00004141"/>
    </source>
</evidence>
<dbReference type="InterPro" id="IPR013525">
    <property type="entry name" value="ABC2_TM"/>
</dbReference>
<dbReference type="EMBL" id="WUYX01000069">
    <property type="protein sequence ID" value="MXV64139.1"/>
    <property type="molecule type" value="Genomic_DNA"/>
</dbReference>
<accession>A0A6B0VUA1</accession>
<evidence type="ECO:0000256" key="3">
    <source>
        <dbReference type="ARBA" id="ARBA00022989"/>
    </source>
</evidence>
<dbReference type="Proteomes" id="UP000434101">
    <property type="component" value="Unassembled WGS sequence"/>
</dbReference>
<dbReference type="AlphaFoldDB" id="A0A6B0VUA1"/>
<feature type="transmembrane region" description="Helical" evidence="5">
    <location>
        <begin position="63"/>
        <end position="82"/>
    </location>
</feature>
<keyword evidence="4 5" id="KW-0472">Membrane</keyword>
<keyword evidence="3 5" id="KW-1133">Transmembrane helix</keyword>
<dbReference type="Pfam" id="PF01061">
    <property type="entry name" value="ABC2_membrane"/>
    <property type="match status" value="1"/>
</dbReference>
<feature type="transmembrane region" description="Helical" evidence="5">
    <location>
        <begin position="231"/>
        <end position="250"/>
    </location>
</feature>
<comment type="caution">
    <text evidence="7">The sequence shown here is derived from an EMBL/GenBank/DDBJ whole genome shotgun (WGS) entry which is preliminary data.</text>
</comment>
<sequence length="257" mass="27289">MSGLGRIRAETSAGWRSFIRRRTAVFFTFFFPVILIVIFGALVRTDPTGEGLFTEPPAYYVPGYLAVVVLFTPLSRLGSEVARHREGNRFEKLATTPLTRGEWLLAQTVVNAVIIGLASLLILALVVLLTGAEIAFSPLLLPYILVGVVAFCGIGAMLGSYTDSQDGAVAASNAIGLPLLFLSETFISLEQLPGWFEPFVNLSPLTYFARGVRAATYPDAGAAAVAGVDPALANLGIIAVLAVIAFALGARSIPRTD</sequence>
<feature type="transmembrane region" description="Helical" evidence="5">
    <location>
        <begin position="24"/>
        <end position="43"/>
    </location>
</feature>
<feature type="transmembrane region" description="Helical" evidence="5">
    <location>
        <begin position="103"/>
        <end position="128"/>
    </location>
</feature>
<feature type="domain" description="ABC transmembrane type-2" evidence="6">
    <location>
        <begin position="23"/>
        <end position="256"/>
    </location>
</feature>
<evidence type="ECO:0000313" key="7">
    <source>
        <dbReference type="EMBL" id="MXV64139.1"/>
    </source>
</evidence>
<evidence type="ECO:0000259" key="6">
    <source>
        <dbReference type="PROSITE" id="PS51012"/>
    </source>
</evidence>
<comment type="subcellular location">
    <subcellularLocation>
        <location evidence="1">Membrane</location>
        <topology evidence="1">Multi-pass membrane protein</topology>
    </subcellularLocation>
</comment>
<dbReference type="PANTHER" id="PTHR43229:SF6">
    <property type="entry name" value="ABC-TYPE MULTIDRUG TRANSPORT SYSTEM, PERMEASE COMPONENT"/>
    <property type="match status" value="1"/>
</dbReference>
<evidence type="ECO:0000256" key="2">
    <source>
        <dbReference type="ARBA" id="ARBA00022692"/>
    </source>
</evidence>
<dbReference type="InterPro" id="IPR051784">
    <property type="entry name" value="Nod_factor_ABC_transporter"/>
</dbReference>
<evidence type="ECO:0000256" key="5">
    <source>
        <dbReference type="SAM" id="Phobius"/>
    </source>
</evidence>
<reference evidence="7 8" key="1">
    <citation type="submission" date="2020-01" db="EMBL/GenBank/DDBJ databases">
        <title>Natronorubrum sp. JWXQ-INN 674 isolated from Inner Mongolia Autonomous Region of China.</title>
        <authorList>
            <person name="Xue Q."/>
        </authorList>
    </citation>
    <scope>NUCLEOTIDE SEQUENCE [LARGE SCALE GENOMIC DNA]</scope>
    <source>
        <strain evidence="7 8">JWXQ-INN-674</strain>
    </source>
</reference>
<protein>
    <submittedName>
        <fullName evidence="7">ABC transporter permease</fullName>
    </submittedName>
</protein>